<evidence type="ECO:0000313" key="2">
    <source>
        <dbReference type="EMBL" id="GAB1315503.1"/>
    </source>
</evidence>
<name>A0ABQ0GCM8_9PEZI</name>
<organism evidence="2 3">
    <name type="scientific">Madurella fahalii</name>
    <dbReference type="NCBI Taxonomy" id="1157608"/>
    <lineage>
        <taxon>Eukaryota</taxon>
        <taxon>Fungi</taxon>
        <taxon>Dikarya</taxon>
        <taxon>Ascomycota</taxon>
        <taxon>Pezizomycotina</taxon>
        <taxon>Sordariomycetes</taxon>
        <taxon>Sordariomycetidae</taxon>
        <taxon>Sordariales</taxon>
        <taxon>Sordariales incertae sedis</taxon>
        <taxon>Madurella</taxon>
    </lineage>
</organism>
<evidence type="ECO:0000313" key="3">
    <source>
        <dbReference type="Proteomes" id="UP001628179"/>
    </source>
</evidence>
<dbReference type="EMBL" id="BAAFSV010000003">
    <property type="protein sequence ID" value="GAB1315503.1"/>
    <property type="molecule type" value="Genomic_DNA"/>
</dbReference>
<dbReference type="GeneID" id="98176456"/>
<dbReference type="Proteomes" id="UP001628179">
    <property type="component" value="Unassembled WGS sequence"/>
</dbReference>
<protein>
    <submittedName>
        <fullName evidence="2">Uncharacterized protein</fullName>
    </submittedName>
</protein>
<proteinExistence type="predicted"/>
<keyword evidence="3" id="KW-1185">Reference proteome</keyword>
<reference evidence="2 3" key="1">
    <citation type="submission" date="2024-09" db="EMBL/GenBank/DDBJ databases">
        <title>Itraconazole resistance in Madurella fahalii resulting from another homologue of gene encoding cytochrome P450 14-alpha sterol demethylase (CYP51).</title>
        <authorList>
            <person name="Yoshioka I."/>
            <person name="Fahal A.H."/>
            <person name="Kaneko S."/>
            <person name="Yaguchi T."/>
        </authorList>
    </citation>
    <scope>NUCLEOTIDE SEQUENCE [LARGE SCALE GENOMIC DNA]</scope>
    <source>
        <strain evidence="2 3">IFM 68171</strain>
    </source>
</reference>
<evidence type="ECO:0000256" key="1">
    <source>
        <dbReference type="SAM" id="MobiDB-lite"/>
    </source>
</evidence>
<sequence length="281" mass="31041">MPLSESMQHRPLPTEREAFAQLIPTRLRVGIISNEGKASLEDSICPTSSRLPAAFSGYRLFPPIINLYGNPSGVIDILTTFKLCGADKSDLLCIVEIHQGFTPRGPLHFRPGLYLRNGTSTDAPVLAAAGDDAREPLLMSTFSVKSFIMLPPLDIEVNPPDLVTEIMHATTSHGTVSFRFPIEVRPKMKCREEFEWRKTRERNADTQHSRFILTRLPPPSTASSSSPSPQEGSEMLAELVFRNVMSLNHLFLLELKGAACSGEMGKTNRADVGIVQKLRGK</sequence>
<accession>A0ABQ0GCM8</accession>
<comment type="caution">
    <text evidence="2">The sequence shown here is derived from an EMBL/GenBank/DDBJ whole genome shotgun (WGS) entry which is preliminary data.</text>
</comment>
<feature type="region of interest" description="Disordered" evidence="1">
    <location>
        <begin position="207"/>
        <end position="233"/>
    </location>
</feature>
<dbReference type="RefSeq" id="XP_070917234.1">
    <property type="nucleotide sequence ID" value="XM_071061133.1"/>
</dbReference>
<gene>
    <name evidence="2" type="ORF">MFIFM68171_05713</name>
</gene>